<protein>
    <recommendedName>
        <fullName evidence="7">Glycosyltransferase</fullName>
        <ecNumber evidence="7">2.4.1.-</ecNumber>
    </recommendedName>
</protein>
<comment type="pathway">
    <text evidence="1">Secondary metabolite biosynthesis; terpenoid biosynthesis.</text>
</comment>
<dbReference type="CDD" id="cd03784">
    <property type="entry name" value="GT1_Gtf-like"/>
    <property type="match status" value="1"/>
</dbReference>
<dbReference type="Pfam" id="PF26168">
    <property type="entry name" value="Glyco_transf_N"/>
    <property type="match status" value="1"/>
</dbReference>
<evidence type="ECO:0000313" key="9">
    <source>
        <dbReference type="EMBL" id="WOH02308.1"/>
    </source>
</evidence>
<dbReference type="EC" id="2.4.1.-" evidence="7"/>
<dbReference type="Gene3D" id="3.40.50.2000">
    <property type="entry name" value="Glycogen Phosphorylase B"/>
    <property type="match status" value="2"/>
</dbReference>
<name>A0A164ZCQ7_DAUCS</name>
<dbReference type="Proteomes" id="UP000077755">
    <property type="component" value="Chromosome 5"/>
</dbReference>
<dbReference type="InterPro" id="IPR002213">
    <property type="entry name" value="UDP_glucos_trans"/>
</dbReference>
<gene>
    <name evidence="9" type="ORF">DCAR_0521697</name>
</gene>
<organism evidence="9 10">
    <name type="scientific">Daucus carota subsp. sativus</name>
    <name type="common">Carrot</name>
    <dbReference type="NCBI Taxonomy" id="79200"/>
    <lineage>
        <taxon>Eukaryota</taxon>
        <taxon>Viridiplantae</taxon>
        <taxon>Streptophyta</taxon>
        <taxon>Embryophyta</taxon>
        <taxon>Tracheophyta</taxon>
        <taxon>Spermatophyta</taxon>
        <taxon>Magnoliopsida</taxon>
        <taxon>eudicotyledons</taxon>
        <taxon>Gunneridae</taxon>
        <taxon>Pentapetalae</taxon>
        <taxon>asterids</taxon>
        <taxon>campanulids</taxon>
        <taxon>Apiales</taxon>
        <taxon>Apiaceae</taxon>
        <taxon>Apioideae</taxon>
        <taxon>Scandiceae</taxon>
        <taxon>Daucinae</taxon>
        <taxon>Daucus</taxon>
        <taxon>Daucus sect. Daucus</taxon>
    </lineage>
</organism>
<dbReference type="OMA" id="RYTMLTC"/>
<dbReference type="FunFam" id="3.40.50.2000:FF:000060">
    <property type="entry name" value="Glycosyltransferase"/>
    <property type="match status" value="1"/>
</dbReference>
<reference evidence="9" key="2">
    <citation type="submission" date="2022-03" db="EMBL/GenBank/DDBJ databases">
        <title>Draft title - Genomic analysis of global carrot germplasm unveils the trajectory of domestication and the origin of high carotenoid orange carrot.</title>
        <authorList>
            <person name="Iorizzo M."/>
            <person name="Ellison S."/>
            <person name="Senalik D."/>
            <person name="Macko-Podgorni A."/>
            <person name="Grzebelus D."/>
            <person name="Bostan H."/>
            <person name="Rolling W."/>
            <person name="Curaba J."/>
            <person name="Simon P."/>
        </authorList>
    </citation>
    <scope>NUCLEOTIDE SEQUENCE</scope>
    <source>
        <tissue evidence="9">Leaf</tissue>
    </source>
</reference>
<dbReference type="EMBL" id="CP093347">
    <property type="protein sequence ID" value="WOH02308.1"/>
    <property type="molecule type" value="Genomic_DNA"/>
</dbReference>
<evidence type="ECO:0000256" key="4">
    <source>
        <dbReference type="ARBA" id="ARBA00022679"/>
    </source>
</evidence>
<dbReference type="OrthoDB" id="5835829at2759"/>
<keyword evidence="5" id="KW-0414">Isoprene biosynthesis</keyword>
<dbReference type="InterPro" id="IPR058980">
    <property type="entry name" value="Glyco_transf_N"/>
</dbReference>
<keyword evidence="10" id="KW-1185">Reference proteome</keyword>
<dbReference type="GO" id="GO:0016138">
    <property type="term" value="P:glycoside biosynthetic process"/>
    <property type="evidence" value="ECO:0007669"/>
    <property type="project" value="UniProtKB-ARBA"/>
</dbReference>
<dbReference type="AlphaFoldDB" id="A0A164ZCQ7"/>
<evidence type="ECO:0000256" key="2">
    <source>
        <dbReference type="ARBA" id="ARBA00009995"/>
    </source>
</evidence>
<dbReference type="PANTHER" id="PTHR48044:SF29">
    <property type="entry name" value="GLYCOSYLTRANSFERASE"/>
    <property type="match status" value="1"/>
</dbReference>
<dbReference type="PROSITE" id="PS00375">
    <property type="entry name" value="UDPGT"/>
    <property type="match status" value="1"/>
</dbReference>
<comment type="similarity">
    <text evidence="2 6">Belongs to the UDP-glycosyltransferase family.</text>
</comment>
<dbReference type="InterPro" id="IPR035595">
    <property type="entry name" value="UDP_glycos_trans_CS"/>
</dbReference>
<feature type="domain" description="Glycosyltransferase N-terminal" evidence="8">
    <location>
        <begin position="9"/>
        <end position="226"/>
    </location>
</feature>
<evidence type="ECO:0000256" key="1">
    <source>
        <dbReference type="ARBA" id="ARBA00004721"/>
    </source>
</evidence>
<dbReference type="Gramene" id="KZM95727">
    <property type="protein sequence ID" value="KZM95727"/>
    <property type="gene ID" value="DCAR_018969"/>
</dbReference>
<evidence type="ECO:0000259" key="8">
    <source>
        <dbReference type="Pfam" id="PF26168"/>
    </source>
</evidence>
<accession>A0A164ZCQ7</accession>
<evidence type="ECO:0000256" key="6">
    <source>
        <dbReference type="RuleBase" id="RU003718"/>
    </source>
</evidence>
<dbReference type="GO" id="GO:0016114">
    <property type="term" value="P:terpenoid biosynthetic process"/>
    <property type="evidence" value="ECO:0007669"/>
    <property type="project" value="UniProtKB-UniPathway"/>
</dbReference>
<dbReference type="SUPFAM" id="SSF53756">
    <property type="entry name" value="UDP-Glycosyltransferase/glycogen phosphorylase"/>
    <property type="match status" value="1"/>
</dbReference>
<keyword evidence="3 6" id="KW-0328">Glycosyltransferase</keyword>
<dbReference type="KEGG" id="dcr:108220201"/>
<sequence length="443" mass="49297">MESENCRKSIVMLPHLAHGHISPFLELAKQLAKRSFVVHLCSSPINLASIKSRVHENDHVQLVEFHLPYSPELPPCYHSTNGLPYSLIPTLEQAFEKAAPVFIDILRDIEPDLVIYDFKPSWPAEVALSLNVPAVYFAVTAAAASCLVAHLCKRAGEEFPFPEVGGVSIDAQKLPEPVLKAFRENVLCFERSCSLAFIRSFREVEEKYINFLPDLVQKSIIPIGPLVHDPTDNEDDEMKNIIKWLDRKERSSVLFVCFGSENYLSAEQVIEMSNALEIAKCAFIWSVRSPQGEENGCLQLPEGFVEKIGDSGLILEGWAPQKAILGHPSTGAFLSHCGWNSVNESMKLGVPIIAMPMRGDQYTNARLVVEIGVGMAIARNTEGKFKREEIANVINKVLAEESGEGVRRKAREIKLKIEGKGEDDLDKAAEELKQVCSKKTQAY</sequence>
<dbReference type="Pfam" id="PF00201">
    <property type="entry name" value="UDPGT"/>
    <property type="match status" value="1"/>
</dbReference>
<evidence type="ECO:0000256" key="5">
    <source>
        <dbReference type="ARBA" id="ARBA00023229"/>
    </source>
</evidence>
<evidence type="ECO:0000313" key="10">
    <source>
        <dbReference type="Proteomes" id="UP000077755"/>
    </source>
</evidence>
<evidence type="ECO:0000256" key="3">
    <source>
        <dbReference type="ARBA" id="ARBA00022676"/>
    </source>
</evidence>
<evidence type="ECO:0000256" key="7">
    <source>
        <dbReference type="RuleBase" id="RU362057"/>
    </source>
</evidence>
<dbReference type="PANTHER" id="PTHR48044">
    <property type="entry name" value="GLYCOSYLTRANSFERASE"/>
    <property type="match status" value="1"/>
</dbReference>
<dbReference type="GO" id="GO:0008194">
    <property type="term" value="F:UDP-glycosyltransferase activity"/>
    <property type="evidence" value="ECO:0007669"/>
    <property type="project" value="InterPro"/>
</dbReference>
<reference evidence="9" key="1">
    <citation type="journal article" date="2016" name="Nat. Genet.">
        <title>A high-quality carrot genome assembly provides new insights into carotenoid accumulation and asterid genome evolution.</title>
        <authorList>
            <person name="Iorizzo M."/>
            <person name="Ellison S."/>
            <person name="Senalik D."/>
            <person name="Zeng P."/>
            <person name="Satapoomin P."/>
            <person name="Huang J."/>
            <person name="Bowman M."/>
            <person name="Iovene M."/>
            <person name="Sanseverino W."/>
            <person name="Cavagnaro P."/>
            <person name="Yildiz M."/>
            <person name="Macko-Podgorni A."/>
            <person name="Moranska E."/>
            <person name="Grzebelus E."/>
            <person name="Grzebelus D."/>
            <person name="Ashrafi H."/>
            <person name="Zheng Z."/>
            <person name="Cheng S."/>
            <person name="Spooner D."/>
            <person name="Van Deynze A."/>
            <person name="Simon P."/>
        </authorList>
    </citation>
    <scope>NUCLEOTIDE SEQUENCE</scope>
    <source>
        <tissue evidence="9">Leaf</tissue>
    </source>
</reference>
<keyword evidence="4 6" id="KW-0808">Transferase</keyword>
<proteinExistence type="inferred from homology"/>